<evidence type="ECO:0000313" key="2">
    <source>
        <dbReference type="Proteomes" id="UP000732399"/>
    </source>
</evidence>
<evidence type="ECO:0000313" key="1">
    <source>
        <dbReference type="EMBL" id="NJR80283.1"/>
    </source>
</evidence>
<proteinExistence type="predicted"/>
<gene>
    <name evidence="1" type="ORF">HBH26_17010</name>
</gene>
<sequence>MTFPKNAILAGQPVEILGPYIRVEDGKWHYSHTQVIARFEGVIFLADVDALEDVEISDEEKARIEAALDATFPDVVRLARAITGQG</sequence>
<comment type="caution">
    <text evidence="1">The sequence shown here is derived from an EMBL/GenBank/DDBJ whole genome shotgun (WGS) entry which is preliminary data.</text>
</comment>
<reference evidence="1 2" key="1">
    <citation type="submission" date="2020-03" db="EMBL/GenBank/DDBJ databases">
        <authorList>
            <person name="Wang L."/>
            <person name="He N."/>
            <person name="Li Y."/>
            <person name="Fang Y."/>
            <person name="Zhang F."/>
        </authorList>
    </citation>
    <scope>NUCLEOTIDE SEQUENCE [LARGE SCALE GENOMIC DNA]</scope>
    <source>
        <strain evidence="1 2">36D10-4-7</strain>
    </source>
</reference>
<dbReference type="EMBL" id="JAAVJH010000015">
    <property type="protein sequence ID" value="NJR80283.1"/>
    <property type="molecule type" value="Genomic_DNA"/>
</dbReference>
<dbReference type="Proteomes" id="UP000732399">
    <property type="component" value="Unassembled WGS sequence"/>
</dbReference>
<name>A0ABX1CUH2_9SPHN</name>
<keyword evidence="2" id="KW-1185">Reference proteome</keyword>
<organism evidence="1 2">
    <name type="scientific">Sphingomonas corticis</name>
    <dbReference type="NCBI Taxonomy" id="2722791"/>
    <lineage>
        <taxon>Bacteria</taxon>
        <taxon>Pseudomonadati</taxon>
        <taxon>Pseudomonadota</taxon>
        <taxon>Alphaproteobacteria</taxon>
        <taxon>Sphingomonadales</taxon>
        <taxon>Sphingomonadaceae</taxon>
        <taxon>Sphingomonas</taxon>
    </lineage>
</organism>
<dbReference type="RefSeq" id="WP_168135841.1">
    <property type="nucleotide sequence ID" value="NZ_JAAVJH010000015.1"/>
</dbReference>
<protein>
    <submittedName>
        <fullName evidence="1">Uncharacterized protein</fullName>
    </submittedName>
</protein>
<accession>A0ABX1CUH2</accession>